<dbReference type="NCBIfam" id="TIGR01640">
    <property type="entry name" value="F_box_assoc_1"/>
    <property type="match status" value="1"/>
</dbReference>
<dbReference type="InterPro" id="IPR036047">
    <property type="entry name" value="F-box-like_dom_sf"/>
</dbReference>
<dbReference type="PANTHER" id="PTHR31672:SF13">
    <property type="entry name" value="F-BOX PROTEIN CPR30-LIKE"/>
    <property type="match status" value="1"/>
</dbReference>
<organism evidence="2 3">
    <name type="scientific">Camelina sativa</name>
    <name type="common">False flax</name>
    <name type="synonym">Myagrum sativum</name>
    <dbReference type="NCBI Taxonomy" id="90675"/>
    <lineage>
        <taxon>Eukaryota</taxon>
        <taxon>Viridiplantae</taxon>
        <taxon>Streptophyta</taxon>
        <taxon>Embryophyta</taxon>
        <taxon>Tracheophyta</taxon>
        <taxon>Spermatophyta</taxon>
        <taxon>Magnoliopsida</taxon>
        <taxon>eudicotyledons</taxon>
        <taxon>Gunneridae</taxon>
        <taxon>Pentapetalae</taxon>
        <taxon>rosids</taxon>
        <taxon>malvids</taxon>
        <taxon>Brassicales</taxon>
        <taxon>Brassicaceae</taxon>
        <taxon>Camelineae</taxon>
        <taxon>Camelina</taxon>
    </lineage>
</organism>
<evidence type="ECO:0000313" key="3">
    <source>
        <dbReference type="RefSeq" id="XP_010462652.1"/>
    </source>
</evidence>
<gene>
    <name evidence="3" type="primary">LOC104743243</name>
</gene>
<dbReference type="Pfam" id="PF00646">
    <property type="entry name" value="F-box"/>
    <property type="match status" value="1"/>
</dbReference>
<dbReference type="InterPro" id="IPR001810">
    <property type="entry name" value="F-box_dom"/>
</dbReference>
<dbReference type="CDD" id="cd22157">
    <property type="entry name" value="F-box_AtFBW1-like"/>
    <property type="match status" value="1"/>
</dbReference>
<dbReference type="GeneID" id="104743243"/>
<sequence length="359" mass="42022">MMHVQLPWELVEEILYLVPLLSVIRFKIICKQWYTLFKSKSFIHSVHVRSQFFIWTDSKMYSLSVNLSNDPKIRMHELPLDIPYFNNALRTNFFSCDGLLFCDSWSWHNKAGIWNPWLRQTRWIEGKDKGFIFRGIGYDSGKPEKVYNILGSNNARKTDIYELENNEWKCTNFSPEVRIRTGTDVSLNGNLYWAVFDYKTDKYLIKSFDFSKEVSKVFCVLPWNTNSYNLPALSTFKKDGLSLLKRIIGANNIIEVWVTKNKINNDDGEHVTWINFMTVSIPISMGFRPSYFIDSVYKKSFVMCCKDKNKQLCIYIVRGNALTKIQIDVEAEDFIHHCSYVPSLTPVPGKSSDFQELKF</sequence>
<reference evidence="3" key="2">
    <citation type="submission" date="2025-08" db="UniProtKB">
        <authorList>
            <consortium name="RefSeq"/>
        </authorList>
    </citation>
    <scope>IDENTIFICATION</scope>
    <source>
        <tissue evidence="3">Leaf</tissue>
    </source>
</reference>
<accession>A0ABM0VXQ5</accession>
<dbReference type="PANTHER" id="PTHR31672">
    <property type="entry name" value="BNACNNG10540D PROTEIN"/>
    <property type="match status" value="1"/>
</dbReference>
<dbReference type="Proteomes" id="UP000694864">
    <property type="component" value="Chromosome 14"/>
</dbReference>
<dbReference type="SUPFAM" id="SSF81383">
    <property type="entry name" value="F-box domain"/>
    <property type="match status" value="1"/>
</dbReference>
<dbReference type="RefSeq" id="XP_010462652.1">
    <property type="nucleotide sequence ID" value="XM_010464350.1"/>
</dbReference>
<proteinExistence type="predicted"/>
<dbReference type="PROSITE" id="PS50181">
    <property type="entry name" value="FBOX"/>
    <property type="match status" value="1"/>
</dbReference>
<dbReference type="InterPro" id="IPR050796">
    <property type="entry name" value="SCF_F-box_component"/>
</dbReference>
<keyword evidence="2" id="KW-1185">Reference proteome</keyword>
<evidence type="ECO:0000259" key="1">
    <source>
        <dbReference type="PROSITE" id="PS50181"/>
    </source>
</evidence>
<dbReference type="InterPro" id="IPR006527">
    <property type="entry name" value="F-box-assoc_dom_typ1"/>
</dbReference>
<reference evidence="2" key="1">
    <citation type="journal article" date="2014" name="Nat. Commun.">
        <title>The emerging biofuel crop Camelina sativa retains a highly undifferentiated hexaploid genome structure.</title>
        <authorList>
            <person name="Kagale S."/>
            <person name="Koh C."/>
            <person name="Nixon J."/>
            <person name="Bollina V."/>
            <person name="Clarke W.E."/>
            <person name="Tuteja R."/>
            <person name="Spillane C."/>
            <person name="Robinson S.J."/>
            <person name="Links M.G."/>
            <person name="Clarke C."/>
            <person name="Higgins E.E."/>
            <person name="Huebert T."/>
            <person name="Sharpe A.G."/>
            <person name="Parkin I.A."/>
        </authorList>
    </citation>
    <scope>NUCLEOTIDE SEQUENCE [LARGE SCALE GENOMIC DNA]</scope>
    <source>
        <strain evidence="2">cv. DH55</strain>
    </source>
</reference>
<evidence type="ECO:0000313" key="2">
    <source>
        <dbReference type="Proteomes" id="UP000694864"/>
    </source>
</evidence>
<dbReference type="Pfam" id="PF07734">
    <property type="entry name" value="FBA_1"/>
    <property type="match status" value="1"/>
</dbReference>
<feature type="domain" description="F-box" evidence="1">
    <location>
        <begin position="1"/>
        <end position="46"/>
    </location>
</feature>
<name>A0ABM0VXQ5_CAMSA</name>
<protein>
    <submittedName>
        <fullName evidence="3">F-box/kelch-repeat protein At1g12170</fullName>
    </submittedName>
</protein>
<dbReference type="InterPro" id="IPR017451">
    <property type="entry name" value="F-box-assoc_interact_dom"/>
</dbReference>